<proteinExistence type="predicted"/>
<name>A0A015K3S0_RHIIW</name>
<evidence type="ECO:0000256" key="2">
    <source>
        <dbReference type="SAM" id="Coils"/>
    </source>
</evidence>
<dbReference type="EMBL" id="JEMT01012232">
    <property type="protein sequence ID" value="EXX76452.1"/>
    <property type="molecule type" value="Genomic_DNA"/>
</dbReference>
<sequence length="162" mass="18472">MSHPGLLLISTVISIPEHIEVGKLIGREGRNLKPISAKTGTFVSVNTNTNPAQIEIKYNPHYSPSNNQINEAKDLLNNLIKNIEKEEKRNIRLLEKKKEKNVGFLDDFDSGTVSNNRVVSRYQKEITVKKEKQRSKKKISTTIKSYMEGGLKEGWEMEMENC</sequence>
<evidence type="ECO:0000256" key="1">
    <source>
        <dbReference type="PROSITE-ProRule" id="PRU00117"/>
    </source>
</evidence>
<feature type="domain" description="K Homology" evidence="3">
    <location>
        <begin position="11"/>
        <end position="76"/>
    </location>
</feature>
<evidence type="ECO:0000259" key="3">
    <source>
        <dbReference type="Pfam" id="PF00013"/>
    </source>
</evidence>
<feature type="coiled-coil region" evidence="2">
    <location>
        <begin position="66"/>
        <end position="100"/>
    </location>
</feature>
<dbReference type="OrthoDB" id="752362at2759"/>
<dbReference type="GO" id="GO:0003723">
    <property type="term" value="F:RNA binding"/>
    <property type="evidence" value="ECO:0007669"/>
    <property type="project" value="UniProtKB-UniRule"/>
</dbReference>
<dbReference type="Gene3D" id="3.30.1370.10">
    <property type="entry name" value="K Homology domain, type 1"/>
    <property type="match status" value="1"/>
</dbReference>
<organism evidence="4 5">
    <name type="scientific">Rhizophagus irregularis (strain DAOM 197198w)</name>
    <name type="common">Glomus intraradices</name>
    <dbReference type="NCBI Taxonomy" id="1432141"/>
    <lineage>
        <taxon>Eukaryota</taxon>
        <taxon>Fungi</taxon>
        <taxon>Fungi incertae sedis</taxon>
        <taxon>Mucoromycota</taxon>
        <taxon>Glomeromycotina</taxon>
        <taxon>Glomeromycetes</taxon>
        <taxon>Glomerales</taxon>
        <taxon>Glomeraceae</taxon>
        <taxon>Rhizophagus</taxon>
    </lineage>
</organism>
<dbReference type="Proteomes" id="UP000022910">
    <property type="component" value="Unassembled WGS sequence"/>
</dbReference>
<dbReference type="AlphaFoldDB" id="A0A015K3S0"/>
<evidence type="ECO:0000313" key="4">
    <source>
        <dbReference type="EMBL" id="EXX76452.1"/>
    </source>
</evidence>
<dbReference type="InterPro" id="IPR004088">
    <property type="entry name" value="KH_dom_type_1"/>
</dbReference>
<keyword evidence="5" id="KW-1185">Reference proteome</keyword>
<dbReference type="Pfam" id="PF00013">
    <property type="entry name" value="KH_1"/>
    <property type="match status" value="1"/>
</dbReference>
<protein>
    <recommendedName>
        <fullName evidence="3">K Homology domain-containing protein</fullName>
    </recommendedName>
</protein>
<accession>A0A015K3S0</accession>
<reference evidence="4 5" key="1">
    <citation type="submission" date="2014-02" db="EMBL/GenBank/DDBJ databases">
        <title>Single nucleus genome sequencing reveals high similarity among nuclei of an endomycorrhizal fungus.</title>
        <authorList>
            <person name="Lin K."/>
            <person name="Geurts R."/>
            <person name="Zhang Z."/>
            <person name="Limpens E."/>
            <person name="Saunders D.G."/>
            <person name="Mu D."/>
            <person name="Pang E."/>
            <person name="Cao H."/>
            <person name="Cha H."/>
            <person name="Lin T."/>
            <person name="Zhou Q."/>
            <person name="Shang Y."/>
            <person name="Li Y."/>
            <person name="Ivanov S."/>
            <person name="Sharma T."/>
            <person name="Velzen R.V."/>
            <person name="Ruijter N.D."/>
            <person name="Aanen D.K."/>
            <person name="Win J."/>
            <person name="Kamoun S."/>
            <person name="Bisseling T."/>
            <person name="Huang S."/>
        </authorList>
    </citation>
    <scope>NUCLEOTIDE SEQUENCE [LARGE SCALE GENOMIC DNA]</scope>
    <source>
        <strain evidence="5">DAOM197198w</strain>
    </source>
</reference>
<keyword evidence="1" id="KW-0694">RNA-binding</keyword>
<dbReference type="InterPro" id="IPR036612">
    <property type="entry name" value="KH_dom_type_1_sf"/>
</dbReference>
<dbReference type="SUPFAM" id="SSF54791">
    <property type="entry name" value="Eukaryotic type KH-domain (KH-domain type I)"/>
    <property type="match status" value="1"/>
</dbReference>
<dbReference type="SMR" id="A0A015K3S0"/>
<keyword evidence="2" id="KW-0175">Coiled coil</keyword>
<dbReference type="HOGENOM" id="CLU_117305_0_0_1"/>
<gene>
    <name evidence="4" type="ORF">RirG_033070</name>
</gene>
<evidence type="ECO:0000313" key="5">
    <source>
        <dbReference type="Proteomes" id="UP000022910"/>
    </source>
</evidence>
<dbReference type="PROSITE" id="PS50084">
    <property type="entry name" value="KH_TYPE_1"/>
    <property type="match status" value="1"/>
</dbReference>
<comment type="caution">
    <text evidence="4">The sequence shown here is derived from an EMBL/GenBank/DDBJ whole genome shotgun (WGS) entry which is preliminary data.</text>
</comment>